<dbReference type="EMBL" id="BSXG01000013">
    <property type="protein sequence ID" value="GME24465.1"/>
    <property type="molecule type" value="Genomic_DNA"/>
</dbReference>
<gene>
    <name evidence="1" type="primary">g10486</name>
    <name evidence="1" type="ORF">NpPPO83_00010486</name>
</gene>
<accession>A0ACB5RV90</accession>
<proteinExistence type="predicted"/>
<evidence type="ECO:0000313" key="1">
    <source>
        <dbReference type="EMBL" id="GME24465.1"/>
    </source>
</evidence>
<protein>
    <submittedName>
        <fullName evidence="1">Fungal specific transcription factor</fullName>
    </submittedName>
</protein>
<reference evidence="1" key="1">
    <citation type="submission" date="2024-09" db="EMBL/GenBank/DDBJ databases">
        <title>Draft Genome Sequences of Neofusicoccum parvum.</title>
        <authorList>
            <person name="Ashida A."/>
            <person name="Camagna M."/>
            <person name="Tanaka A."/>
            <person name="Takemoto D."/>
        </authorList>
    </citation>
    <scope>NUCLEOTIDE SEQUENCE</scope>
    <source>
        <strain evidence="1">PPO83</strain>
    </source>
</reference>
<name>A0ACB5RV90_9PEZI</name>
<comment type="caution">
    <text evidence="1">The sequence shown here is derived from an EMBL/GenBank/DDBJ whole genome shotgun (WGS) entry which is preliminary data.</text>
</comment>
<organism evidence="1 2">
    <name type="scientific">Neofusicoccum parvum</name>
    <dbReference type="NCBI Taxonomy" id="310453"/>
    <lineage>
        <taxon>Eukaryota</taxon>
        <taxon>Fungi</taxon>
        <taxon>Dikarya</taxon>
        <taxon>Ascomycota</taxon>
        <taxon>Pezizomycotina</taxon>
        <taxon>Dothideomycetes</taxon>
        <taxon>Dothideomycetes incertae sedis</taxon>
        <taxon>Botryosphaeriales</taxon>
        <taxon>Botryosphaeriaceae</taxon>
        <taxon>Neofusicoccum</taxon>
    </lineage>
</organism>
<evidence type="ECO:0000313" key="2">
    <source>
        <dbReference type="Proteomes" id="UP001165186"/>
    </source>
</evidence>
<sequence>MSPATVSTGSLSTPPERPDAPFGYISPQAKVDFNMTNDHQTNFNIYQSPQQPNLQSTQSTPTNSIHMTADMSSPSSMTNISSPGFDQQMQYNPVPVTFADLPAWSPSFPTAQAPDTFGQPGSQQQYPNSMGDYSSTPFATAVGALYEDYLANEQPGWSVERPGMGLNQAQQFELLESLQTHGPEQIESMIEESNALFAPSSRAY</sequence>
<keyword evidence="2" id="KW-1185">Reference proteome</keyword>
<dbReference type="Proteomes" id="UP001165186">
    <property type="component" value="Unassembled WGS sequence"/>
</dbReference>